<evidence type="ECO:0000313" key="4">
    <source>
        <dbReference type="EMBL" id="AUX43111.1"/>
    </source>
</evidence>
<dbReference type="SUPFAM" id="SSF56235">
    <property type="entry name" value="N-terminal nucleophile aminohydrolases (Ntn hydrolases)"/>
    <property type="match status" value="1"/>
</dbReference>
<gene>
    <name evidence="4" type="ORF">SOCE26_045520</name>
</gene>
<dbReference type="Proteomes" id="UP000238348">
    <property type="component" value="Chromosome"/>
</dbReference>
<evidence type="ECO:0000256" key="1">
    <source>
        <dbReference type="PIRSR" id="PIRSR600246-1"/>
    </source>
</evidence>
<dbReference type="EMBL" id="CP012673">
    <property type="protein sequence ID" value="AUX43111.1"/>
    <property type="molecule type" value="Genomic_DNA"/>
</dbReference>
<dbReference type="GO" id="GO:0016787">
    <property type="term" value="F:hydrolase activity"/>
    <property type="evidence" value="ECO:0007669"/>
    <property type="project" value="InterPro"/>
</dbReference>
<dbReference type="AlphaFoldDB" id="A0A2L0EUZ1"/>
<dbReference type="Pfam" id="PF01112">
    <property type="entry name" value="Asparaginase_2"/>
    <property type="match status" value="1"/>
</dbReference>
<dbReference type="InterPro" id="IPR029055">
    <property type="entry name" value="Ntn_hydrolases_N"/>
</dbReference>
<accession>A0A2L0EUZ1</accession>
<feature type="binding site" evidence="2">
    <location>
        <begin position="277"/>
        <end position="280"/>
    </location>
    <ligand>
        <name>substrate</name>
    </ligand>
</feature>
<name>A0A2L0EUZ1_SORCE</name>
<feature type="binding site" evidence="2">
    <location>
        <begin position="255"/>
        <end position="258"/>
    </location>
    <ligand>
        <name>substrate</name>
    </ligand>
</feature>
<evidence type="ECO:0000256" key="2">
    <source>
        <dbReference type="PIRSR" id="PIRSR600246-2"/>
    </source>
</evidence>
<dbReference type="CDD" id="cd04703">
    <property type="entry name" value="Asparaginase_2_like_1"/>
    <property type="match status" value="1"/>
</dbReference>
<feature type="site" description="Cleavage; by autolysis" evidence="3">
    <location>
        <begin position="226"/>
        <end position="227"/>
    </location>
</feature>
<dbReference type="PANTHER" id="PTHR10188">
    <property type="entry name" value="L-ASPARAGINASE"/>
    <property type="match status" value="1"/>
</dbReference>
<evidence type="ECO:0000256" key="3">
    <source>
        <dbReference type="PIRSR" id="PIRSR600246-3"/>
    </source>
</evidence>
<proteinExistence type="predicted"/>
<evidence type="ECO:0000313" key="5">
    <source>
        <dbReference type="Proteomes" id="UP000238348"/>
    </source>
</evidence>
<dbReference type="InterPro" id="IPR000246">
    <property type="entry name" value="Peptidase_T2"/>
</dbReference>
<protein>
    <submittedName>
        <fullName evidence="4">L-asparaginase</fullName>
    </submittedName>
</protein>
<dbReference type="PANTHER" id="PTHR10188:SF13">
    <property type="entry name" value="ISOASPARTYL PEPTIDASE_L-ASPARAGINASE 2-RELATED"/>
    <property type="match status" value="1"/>
</dbReference>
<dbReference type="Gene3D" id="3.60.20.30">
    <property type="entry name" value="(Glycosyl)asparaginase"/>
    <property type="match status" value="1"/>
</dbReference>
<feature type="active site" description="Nucleophile" evidence="1">
    <location>
        <position position="227"/>
    </location>
</feature>
<sequence length="344" mass="35350">MSSAAVRAGTPATCPVDKAAAPRRRLEVHAPGRLRGGARPWYAQGSDVKYVILTHGGVTSPQSYADGCARAAEDAAGLLDASGEALGAAIAATARLEDDPRFNAGTGSNLRLDGQTIEMDAAVMASDGRFGAVACVERVKNPVLVAAKLLETPHLLLAGAGATAFARRLGFADHDPATGEARERHARALDALGGGADGDHANDAARFHALTARRFWNFEAEPIECDTVGAVVRDTHGRFAAAASTGGSTYTLRGRVGDVPLMGAGIYAGPHGAVATTGLGEEIARRSLARTVYDWLADGVAPARAAQRGVAMFPDVIAVGVLVVGRTGQAIASNRNMPTAQIVG</sequence>
<reference evidence="4 5" key="1">
    <citation type="submission" date="2015-09" db="EMBL/GenBank/DDBJ databases">
        <title>Sorangium comparison.</title>
        <authorList>
            <person name="Zaburannyi N."/>
            <person name="Bunk B."/>
            <person name="Overmann J."/>
            <person name="Mueller R."/>
        </authorList>
    </citation>
    <scope>NUCLEOTIDE SEQUENCE [LARGE SCALE GENOMIC DNA]</scope>
    <source>
        <strain evidence="4 5">So ce26</strain>
    </source>
</reference>
<organism evidence="4 5">
    <name type="scientific">Sorangium cellulosum</name>
    <name type="common">Polyangium cellulosum</name>
    <dbReference type="NCBI Taxonomy" id="56"/>
    <lineage>
        <taxon>Bacteria</taxon>
        <taxon>Pseudomonadati</taxon>
        <taxon>Myxococcota</taxon>
        <taxon>Polyangia</taxon>
        <taxon>Polyangiales</taxon>
        <taxon>Polyangiaceae</taxon>
        <taxon>Sorangium</taxon>
    </lineage>
</organism>